<accession>A0A0H5PA89</accession>
<dbReference type="EMBL" id="LN868939">
    <property type="protein sequence ID" value="CRY84348.1"/>
    <property type="molecule type" value="Genomic_DNA"/>
</dbReference>
<dbReference type="AlphaFoldDB" id="A0A0H5PA89"/>
<dbReference type="PROSITE" id="PS50943">
    <property type="entry name" value="HTH_CROC1"/>
    <property type="match status" value="1"/>
</dbReference>
<dbReference type="SUPFAM" id="SSF46689">
    <property type="entry name" value="Homeodomain-like"/>
    <property type="match status" value="1"/>
</dbReference>
<feature type="domain" description="HTH cro/C1-type" evidence="1">
    <location>
        <begin position="29"/>
        <end position="49"/>
    </location>
</feature>
<evidence type="ECO:0000259" key="1">
    <source>
        <dbReference type="PROSITE" id="PS50943"/>
    </source>
</evidence>
<protein>
    <submittedName>
        <fullName evidence="2">Sigma-70, region 4</fullName>
    </submittedName>
</protein>
<dbReference type="GO" id="GO:0006352">
    <property type="term" value="P:DNA-templated transcription initiation"/>
    <property type="evidence" value="ECO:0007669"/>
    <property type="project" value="InterPro"/>
</dbReference>
<organism evidence="2 3">
    <name type="scientific">Nocardia farcinica</name>
    <dbReference type="NCBI Taxonomy" id="37329"/>
    <lineage>
        <taxon>Bacteria</taxon>
        <taxon>Bacillati</taxon>
        <taxon>Actinomycetota</taxon>
        <taxon>Actinomycetes</taxon>
        <taxon>Mycobacteriales</taxon>
        <taxon>Nocardiaceae</taxon>
        <taxon>Nocardia</taxon>
    </lineage>
</organism>
<dbReference type="RefSeq" id="WP_060594979.1">
    <property type="nucleotide sequence ID" value="NZ_CP031418.1"/>
</dbReference>
<proteinExistence type="predicted"/>
<evidence type="ECO:0000313" key="2">
    <source>
        <dbReference type="EMBL" id="CRY84348.1"/>
    </source>
</evidence>
<name>A0A0H5PA89_NOCFR</name>
<reference evidence="3" key="1">
    <citation type="submission" date="2015-03" db="EMBL/GenBank/DDBJ databases">
        <authorList>
            <consortium name="Pathogen Informatics"/>
        </authorList>
    </citation>
    <scope>NUCLEOTIDE SEQUENCE [LARGE SCALE GENOMIC DNA]</scope>
    <source>
        <strain evidence="3">NCTC11134</strain>
        <plasmid evidence="3">2</plasmid>
    </source>
</reference>
<keyword evidence="2" id="KW-0614">Plasmid</keyword>
<dbReference type="KEGG" id="nfr:ERS450000_05990"/>
<sequence length="160" mass="17947">MARKHTLSPEQRAGTQERRNRALELRLSGISQADIAEQMGVSRTTVSKWISHAIRDITRENAEEYIEIQQQRFDAMLAGIWNDATHGDTWKIDRALAIEDQRAKLLGLYKHAELKVVADAKGNVSEESKSMVGQLVEALHTAYTLDKNAENSDEDDGGDE</sequence>
<geneLocation type="plasmid" evidence="2">
    <name>2</name>
</geneLocation>
<dbReference type="Pfam" id="PF13384">
    <property type="entry name" value="HTH_23"/>
    <property type="match status" value="1"/>
</dbReference>
<dbReference type="InterPro" id="IPR001387">
    <property type="entry name" value="Cro/C1-type_HTH"/>
</dbReference>
<dbReference type="GO" id="GO:0003677">
    <property type="term" value="F:DNA binding"/>
    <property type="evidence" value="ECO:0007669"/>
    <property type="project" value="UniProtKB-KW"/>
</dbReference>
<dbReference type="GO" id="GO:0016987">
    <property type="term" value="F:sigma factor activity"/>
    <property type="evidence" value="ECO:0007669"/>
    <property type="project" value="UniProtKB-KW"/>
</dbReference>
<gene>
    <name evidence="2" type="ORF">ERS450000_05990</name>
</gene>
<dbReference type="Proteomes" id="UP000057820">
    <property type="component" value="Plasmid 2"/>
</dbReference>
<dbReference type="Gene3D" id="1.10.10.60">
    <property type="entry name" value="Homeodomain-like"/>
    <property type="match status" value="1"/>
</dbReference>
<evidence type="ECO:0000313" key="3">
    <source>
        <dbReference type="Proteomes" id="UP000057820"/>
    </source>
</evidence>
<dbReference type="InterPro" id="IPR009057">
    <property type="entry name" value="Homeodomain-like_sf"/>
</dbReference>